<name>A0A813H8V6_POLGL</name>
<reference evidence="1" key="1">
    <citation type="submission" date="2021-02" db="EMBL/GenBank/DDBJ databases">
        <authorList>
            <person name="Dougan E. K."/>
            <person name="Rhodes N."/>
            <person name="Thang M."/>
            <person name="Chan C."/>
        </authorList>
    </citation>
    <scope>NUCLEOTIDE SEQUENCE</scope>
</reference>
<keyword evidence="2" id="KW-1185">Reference proteome</keyword>
<dbReference type="EMBL" id="CAJNNV010030969">
    <property type="protein sequence ID" value="CAE8634321.1"/>
    <property type="molecule type" value="Genomic_DNA"/>
</dbReference>
<evidence type="ECO:0000313" key="1">
    <source>
        <dbReference type="EMBL" id="CAE8634321.1"/>
    </source>
</evidence>
<comment type="caution">
    <text evidence="1">The sequence shown here is derived from an EMBL/GenBank/DDBJ whole genome shotgun (WGS) entry which is preliminary data.</text>
</comment>
<organism evidence="1 2">
    <name type="scientific">Polarella glacialis</name>
    <name type="common">Dinoflagellate</name>
    <dbReference type="NCBI Taxonomy" id="89957"/>
    <lineage>
        <taxon>Eukaryota</taxon>
        <taxon>Sar</taxon>
        <taxon>Alveolata</taxon>
        <taxon>Dinophyceae</taxon>
        <taxon>Suessiales</taxon>
        <taxon>Suessiaceae</taxon>
        <taxon>Polarella</taxon>
    </lineage>
</organism>
<gene>
    <name evidence="1" type="ORF">PGLA1383_LOCUS49972</name>
</gene>
<evidence type="ECO:0000313" key="2">
    <source>
        <dbReference type="Proteomes" id="UP000654075"/>
    </source>
</evidence>
<sequence>PEYGVLCEDAVMESMAGVKLSHLLGTEPYDAHEGPLEEHELGAEERGRSGKRCLSNFANFIHISSASESPVRNRDPSSPHQMSHCMSLPCLAPLSPCGLSSAALSRCGLSSTMLVKGCARSPLGGAHVSLTRRPVDKGVGRQMA</sequence>
<feature type="non-terminal residue" evidence="1">
    <location>
        <position position="1"/>
    </location>
</feature>
<dbReference type="Proteomes" id="UP000654075">
    <property type="component" value="Unassembled WGS sequence"/>
</dbReference>
<accession>A0A813H8V6</accession>
<protein>
    <submittedName>
        <fullName evidence="1">Uncharacterized protein</fullName>
    </submittedName>
</protein>
<proteinExistence type="predicted"/>
<dbReference type="AlphaFoldDB" id="A0A813H8V6"/>